<protein>
    <recommendedName>
        <fullName evidence="1">YqbQ/XkdQ domain-containing protein</fullName>
    </recommendedName>
</protein>
<dbReference type="OrthoDB" id="1698671at2"/>
<gene>
    <name evidence="2" type="ORF">DS742_05175</name>
</gene>
<dbReference type="AlphaFoldDB" id="A0A3E2NFU7"/>
<dbReference type="SUPFAM" id="SSF69279">
    <property type="entry name" value="Phage tail proteins"/>
    <property type="match status" value="1"/>
</dbReference>
<dbReference type="Proteomes" id="UP000260680">
    <property type="component" value="Unassembled WGS sequence"/>
</dbReference>
<sequence length="326" mass="36707">MIIKLRKQSDNKIYDVTQMVESVDWSGSTESVARTADITIINAPYDENISFLPRPATGDFISLIEEKELFFGRVYGIEKTSEIGTVTVNCIDNLQYLLKSKWNYNFKNKTAEAIAAQVLADLQFPVRTLEPTGINIKSMLCQGETIYDIIMQAYTIAHKVNQKLYMCLLENNKLSVVEKGIIVANYKLSEGLNITKSSFTESTESIINKVKIYDDKGNQVGEVTDVESIKQYGLFQELYTVEEGVNQTTAANLMLTQPEQTLSVEAIGDINCLSGYGVTVEDRVTGMKGLYWIKSDKHSFKDGVHTMELELSFKNLMDKKESQEES</sequence>
<reference evidence="2 3" key="1">
    <citation type="submission" date="2018-07" db="EMBL/GenBank/DDBJ databases">
        <title>New species, Clostridium PI-S10-A1B.</title>
        <authorList>
            <person name="Krishna G."/>
            <person name="Summeta K."/>
            <person name="Shikha S."/>
            <person name="Prabhu P.B."/>
            <person name="Suresh K."/>
        </authorList>
    </citation>
    <scope>NUCLEOTIDE SEQUENCE [LARGE SCALE GENOMIC DNA]</scope>
    <source>
        <strain evidence="2 3">PI-S10-A1B</strain>
    </source>
</reference>
<dbReference type="InterPro" id="IPR056937">
    <property type="entry name" value="YqbQ/XkdQ"/>
</dbReference>
<evidence type="ECO:0000259" key="1">
    <source>
        <dbReference type="Pfam" id="PF24032"/>
    </source>
</evidence>
<organism evidence="2 3">
    <name type="scientific">Lacrimispora amygdalina</name>
    <dbReference type="NCBI Taxonomy" id="253257"/>
    <lineage>
        <taxon>Bacteria</taxon>
        <taxon>Bacillati</taxon>
        <taxon>Bacillota</taxon>
        <taxon>Clostridia</taxon>
        <taxon>Lachnospirales</taxon>
        <taxon>Lachnospiraceae</taxon>
        <taxon>Lacrimispora</taxon>
    </lineage>
</organism>
<dbReference type="Pfam" id="PF24032">
    <property type="entry name" value="YQBQ"/>
    <property type="match status" value="1"/>
</dbReference>
<name>A0A3E2NFU7_9FIRM</name>
<evidence type="ECO:0000313" key="3">
    <source>
        <dbReference type="Proteomes" id="UP000260680"/>
    </source>
</evidence>
<comment type="caution">
    <text evidence="2">The sequence shown here is derived from an EMBL/GenBank/DDBJ whole genome shotgun (WGS) entry which is preliminary data.</text>
</comment>
<dbReference type="EMBL" id="QOHO01000016">
    <property type="protein sequence ID" value="RFZ79854.1"/>
    <property type="molecule type" value="Genomic_DNA"/>
</dbReference>
<accession>A0A3E2NFU7</accession>
<feature type="domain" description="YqbQ/XkdQ" evidence="1">
    <location>
        <begin position="23"/>
        <end position="312"/>
    </location>
</feature>
<proteinExistence type="predicted"/>
<dbReference type="RefSeq" id="WP_117415952.1">
    <property type="nucleotide sequence ID" value="NZ_QOHO01000016.1"/>
</dbReference>
<evidence type="ECO:0000313" key="2">
    <source>
        <dbReference type="EMBL" id="RFZ79854.1"/>
    </source>
</evidence>